<sequence>MSSPAAPATTSARPRVLIVSENISMKSGGETAMGYFYAKLFRARGVEVWLACHERVGAELKAGFPDDLDRIYLASDTPLQKTLYRISQFFPARLREMIFDQLIHYRTQMRLRKHAIDLGRRGLIDVVLEPAPITPRGLSFMYDLGVPVAIGPLCGGLDFPPAFRHLDSRLTRATFMFTRSLSNLANRLVPGKRKADVLMVANRQTASALPSGCRGRVITVIESAVDLSLWGAPQDGPAPASDGDERPRFVFSGRFADWKGIGYLVRAFELVLQKRPDCVLDLIGAGDMFEEIKGTVEGSPALRSAVNLHGWISRPEAMNIIRRADVFVMPSIRECGGAAMLEAMALGKPVVATNWAGPGIYVNDSCGIPVDPGSEEGFVRGLADAMLRLADSPELRERLSRGALARVHEMYLDWDGKADRVLEILTALVEKRPIPEGQPVDV</sequence>
<gene>
    <name evidence="2" type="ORF">PZE19_10450</name>
</gene>
<proteinExistence type="predicted"/>
<dbReference type="SUPFAM" id="SSF53756">
    <property type="entry name" value="UDP-Glycosyltransferase/glycogen phosphorylase"/>
    <property type="match status" value="1"/>
</dbReference>
<evidence type="ECO:0000313" key="3">
    <source>
        <dbReference type="Proteomes" id="UP001216907"/>
    </source>
</evidence>
<keyword evidence="2" id="KW-0328">Glycosyltransferase</keyword>
<protein>
    <submittedName>
        <fullName evidence="2">Glycosyltransferase family 4 protein</fullName>
        <ecNumber evidence="2">2.4.-.-</ecNumber>
    </submittedName>
</protein>
<comment type="caution">
    <text evidence="2">The sequence shown here is derived from an EMBL/GenBank/DDBJ whole genome shotgun (WGS) entry which is preliminary data.</text>
</comment>
<name>A0ABT6F9P2_9BACT</name>
<evidence type="ECO:0000313" key="2">
    <source>
        <dbReference type="EMBL" id="MDG3004196.1"/>
    </source>
</evidence>
<dbReference type="Pfam" id="PF00534">
    <property type="entry name" value="Glycos_transf_1"/>
    <property type="match status" value="1"/>
</dbReference>
<dbReference type="RefSeq" id="WP_277860557.1">
    <property type="nucleotide sequence ID" value="NZ_JARRAG010000002.1"/>
</dbReference>
<dbReference type="InterPro" id="IPR001296">
    <property type="entry name" value="Glyco_trans_1"/>
</dbReference>
<dbReference type="CDD" id="cd03801">
    <property type="entry name" value="GT4_PimA-like"/>
    <property type="match status" value="1"/>
</dbReference>
<feature type="domain" description="Glycosyl transferase family 1" evidence="1">
    <location>
        <begin position="244"/>
        <end position="403"/>
    </location>
</feature>
<accession>A0ABT6F9P2</accession>
<dbReference type="Gene3D" id="3.40.50.2000">
    <property type="entry name" value="Glycogen Phosphorylase B"/>
    <property type="match status" value="1"/>
</dbReference>
<dbReference type="Proteomes" id="UP001216907">
    <property type="component" value="Unassembled WGS sequence"/>
</dbReference>
<organism evidence="2 3">
    <name type="scientific">Paludisphaera mucosa</name>
    <dbReference type="NCBI Taxonomy" id="3030827"/>
    <lineage>
        <taxon>Bacteria</taxon>
        <taxon>Pseudomonadati</taxon>
        <taxon>Planctomycetota</taxon>
        <taxon>Planctomycetia</taxon>
        <taxon>Isosphaerales</taxon>
        <taxon>Isosphaeraceae</taxon>
        <taxon>Paludisphaera</taxon>
    </lineage>
</organism>
<evidence type="ECO:0000259" key="1">
    <source>
        <dbReference type="Pfam" id="PF00534"/>
    </source>
</evidence>
<keyword evidence="3" id="KW-1185">Reference proteome</keyword>
<reference evidence="2 3" key="1">
    <citation type="submission" date="2023-03" db="EMBL/GenBank/DDBJ databases">
        <title>Paludisphaera mucosa sp. nov. a novel planctomycete from northern fen.</title>
        <authorList>
            <person name="Ivanova A."/>
        </authorList>
    </citation>
    <scope>NUCLEOTIDE SEQUENCE [LARGE SCALE GENOMIC DNA]</scope>
    <source>
        <strain evidence="2 3">Pla2</strain>
    </source>
</reference>
<dbReference type="EMBL" id="JARRAG010000002">
    <property type="protein sequence ID" value="MDG3004196.1"/>
    <property type="molecule type" value="Genomic_DNA"/>
</dbReference>
<dbReference type="EC" id="2.4.-.-" evidence="2"/>
<dbReference type="GO" id="GO:0016757">
    <property type="term" value="F:glycosyltransferase activity"/>
    <property type="evidence" value="ECO:0007669"/>
    <property type="project" value="UniProtKB-KW"/>
</dbReference>
<keyword evidence="2" id="KW-0808">Transferase</keyword>
<dbReference type="PANTHER" id="PTHR12526">
    <property type="entry name" value="GLYCOSYLTRANSFERASE"/>
    <property type="match status" value="1"/>
</dbReference>